<dbReference type="GO" id="GO:0070403">
    <property type="term" value="F:NAD+ binding"/>
    <property type="evidence" value="ECO:0007669"/>
    <property type="project" value="InterPro"/>
</dbReference>
<dbReference type="InterPro" id="IPR036291">
    <property type="entry name" value="NAD(P)-bd_dom_sf"/>
</dbReference>
<gene>
    <name evidence="2" type="ORF">S01H1_39183</name>
</gene>
<dbReference type="Gene3D" id="3.40.50.720">
    <property type="entry name" value="NAD(P)-binding Rossmann-like Domain"/>
    <property type="match status" value="1"/>
</dbReference>
<protein>
    <recommendedName>
        <fullName evidence="1">3-hydroxyacyl-CoA dehydrogenase NAD binding domain-containing protein</fullName>
    </recommendedName>
</protein>
<evidence type="ECO:0000313" key="2">
    <source>
        <dbReference type="EMBL" id="GAG11017.1"/>
    </source>
</evidence>
<accession>X0VIL4</accession>
<dbReference type="Pfam" id="PF02737">
    <property type="entry name" value="3HCDH_N"/>
    <property type="match status" value="1"/>
</dbReference>
<feature type="domain" description="3-hydroxyacyl-CoA dehydrogenase NAD binding" evidence="1">
    <location>
        <begin position="7"/>
        <end position="68"/>
    </location>
</feature>
<dbReference type="GO" id="GO:0006631">
    <property type="term" value="P:fatty acid metabolic process"/>
    <property type="evidence" value="ECO:0007669"/>
    <property type="project" value="InterPro"/>
</dbReference>
<reference evidence="2" key="1">
    <citation type="journal article" date="2014" name="Front. Microbiol.">
        <title>High frequency of phylogenetically diverse reductive dehalogenase-homologous genes in deep subseafloor sedimentary metagenomes.</title>
        <authorList>
            <person name="Kawai M."/>
            <person name="Futagami T."/>
            <person name="Toyoda A."/>
            <person name="Takaki Y."/>
            <person name="Nishi S."/>
            <person name="Hori S."/>
            <person name="Arai W."/>
            <person name="Tsubouchi T."/>
            <person name="Morono Y."/>
            <person name="Uchiyama I."/>
            <person name="Ito T."/>
            <person name="Fujiyama A."/>
            <person name="Inagaki F."/>
            <person name="Takami H."/>
        </authorList>
    </citation>
    <scope>NUCLEOTIDE SEQUENCE</scope>
    <source>
        <strain evidence="2">Expedition CK06-06</strain>
    </source>
</reference>
<organism evidence="2">
    <name type="scientific">marine sediment metagenome</name>
    <dbReference type="NCBI Taxonomy" id="412755"/>
    <lineage>
        <taxon>unclassified sequences</taxon>
        <taxon>metagenomes</taxon>
        <taxon>ecological metagenomes</taxon>
    </lineage>
</organism>
<proteinExistence type="predicted"/>
<dbReference type="EMBL" id="BARS01024707">
    <property type="protein sequence ID" value="GAG11017.1"/>
    <property type="molecule type" value="Genomic_DNA"/>
</dbReference>
<dbReference type="InterPro" id="IPR006176">
    <property type="entry name" value="3-OHacyl-CoA_DH_NAD-bd"/>
</dbReference>
<name>X0VIL4_9ZZZZ</name>
<dbReference type="SUPFAM" id="SSF51735">
    <property type="entry name" value="NAD(P)-binding Rossmann-fold domains"/>
    <property type="match status" value="1"/>
</dbReference>
<sequence>MLVRPSLKHQSDTLRTTLKFLEARGILVQGEAESALNRIETTTDLAEAVSSADYVQESVLEKYDLKKDPDEIKAWRDEMLVELLKLIQDSPHN</sequence>
<comment type="caution">
    <text evidence="2">The sequence shown here is derived from an EMBL/GenBank/DDBJ whole genome shotgun (WGS) entry which is preliminary data.</text>
</comment>
<dbReference type="AlphaFoldDB" id="X0VIL4"/>
<evidence type="ECO:0000259" key="1">
    <source>
        <dbReference type="Pfam" id="PF02737"/>
    </source>
</evidence>